<evidence type="ECO:0000256" key="10">
    <source>
        <dbReference type="ARBA" id="ARBA00022989"/>
    </source>
</evidence>
<dbReference type="InterPro" id="IPR007110">
    <property type="entry name" value="Ig-like_dom"/>
</dbReference>
<name>Q4SMX0_TETNG</name>
<dbReference type="SMART" id="SM00409">
    <property type="entry name" value="IG"/>
    <property type="match status" value="2"/>
</dbReference>
<dbReference type="OrthoDB" id="9937217at2759"/>
<dbReference type="InterPro" id="IPR011989">
    <property type="entry name" value="ARM-like"/>
</dbReference>
<dbReference type="InterPro" id="IPR016024">
    <property type="entry name" value="ARM-type_fold"/>
</dbReference>
<feature type="non-terminal residue" evidence="18">
    <location>
        <position position="1"/>
    </location>
</feature>
<keyword evidence="12" id="KW-1015">Disulfide bond</keyword>
<comment type="similarity">
    <text evidence="3">Belongs to the nectin family.</text>
</comment>
<keyword evidence="8" id="KW-0130">Cell adhesion</keyword>
<keyword evidence="11 16" id="KW-0472">Membrane</keyword>
<evidence type="ECO:0000256" key="1">
    <source>
        <dbReference type="ARBA" id="ARBA00004251"/>
    </source>
</evidence>
<dbReference type="GO" id="GO:0005814">
    <property type="term" value="C:centriole"/>
    <property type="evidence" value="ECO:0007669"/>
    <property type="project" value="TreeGrafter"/>
</dbReference>
<comment type="caution">
    <text evidence="18">The sequence shown here is derived from an EMBL/GenBank/DDBJ whole genome shotgun (WGS) entry which is preliminary data.</text>
</comment>
<dbReference type="Gene3D" id="2.60.40.10">
    <property type="entry name" value="Immunoglobulins"/>
    <property type="match status" value="2"/>
</dbReference>
<evidence type="ECO:0000256" key="11">
    <source>
        <dbReference type="ARBA" id="ARBA00023136"/>
    </source>
</evidence>
<accession>Q4SMX0</accession>
<dbReference type="AlphaFoldDB" id="Q4SMX0"/>
<reference evidence="18" key="1">
    <citation type="journal article" date="2004" name="Nature">
        <title>Genome duplication in the teleost fish Tetraodon nigroviridis reveals the early vertebrate proto-karyotype.</title>
        <authorList>
            <person name="Jaillon O."/>
            <person name="Aury J.-M."/>
            <person name="Brunet F."/>
            <person name="Petit J.-L."/>
            <person name="Stange-Thomann N."/>
            <person name="Mauceli E."/>
            <person name="Bouneau L."/>
            <person name="Fischer C."/>
            <person name="Ozouf-Costaz C."/>
            <person name="Bernot A."/>
            <person name="Nicaud S."/>
            <person name="Jaffe D."/>
            <person name="Fisher S."/>
            <person name="Lutfalla G."/>
            <person name="Dossat C."/>
            <person name="Segurens B."/>
            <person name="Dasilva C."/>
            <person name="Salanoubat M."/>
            <person name="Levy M."/>
            <person name="Boudet N."/>
            <person name="Castellano S."/>
            <person name="Anthouard V."/>
            <person name="Jubin C."/>
            <person name="Castelli V."/>
            <person name="Katinka M."/>
            <person name="Vacherie B."/>
            <person name="Biemont C."/>
            <person name="Skalli Z."/>
            <person name="Cattolico L."/>
            <person name="Poulain J."/>
            <person name="De Berardinis V."/>
            <person name="Cruaud C."/>
            <person name="Duprat S."/>
            <person name="Brottier P."/>
            <person name="Coutanceau J.-P."/>
            <person name="Gouzy J."/>
            <person name="Parra G."/>
            <person name="Lardier G."/>
            <person name="Chapple C."/>
            <person name="McKernan K.J."/>
            <person name="McEwan P."/>
            <person name="Bosak S."/>
            <person name="Kellis M."/>
            <person name="Volff J.-N."/>
            <person name="Guigo R."/>
            <person name="Zody M.C."/>
            <person name="Mesirov J."/>
            <person name="Lindblad-Toh K."/>
            <person name="Birren B."/>
            <person name="Nusbaum C."/>
            <person name="Kahn D."/>
            <person name="Robinson-Rechavi M."/>
            <person name="Laudet V."/>
            <person name="Schachter V."/>
            <person name="Quetier F."/>
            <person name="Saurin W."/>
            <person name="Scarpelli C."/>
            <person name="Wincker P."/>
            <person name="Lander E.S."/>
            <person name="Weissenbach J."/>
            <person name="Roest Crollius H."/>
        </authorList>
    </citation>
    <scope>NUCLEOTIDE SEQUENCE [LARGE SCALE GENOMIC DNA]</scope>
</reference>
<evidence type="ECO:0000256" key="16">
    <source>
        <dbReference type="SAM" id="Phobius"/>
    </source>
</evidence>
<organism evidence="18">
    <name type="scientific">Tetraodon nigroviridis</name>
    <name type="common">Spotted green pufferfish</name>
    <name type="synonym">Chelonodon nigroviridis</name>
    <dbReference type="NCBI Taxonomy" id="99883"/>
    <lineage>
        <taxon>Eukaryota</taxon>
        <taxon>Metazoa</taxon>
        <taxon>Chordata</taxon>
        <taxon>Craniata</taxon>
        <taxon>Vertebrata</taxon>
        <taxon>Euteleostomi</taxon>
        <taxon>Actinopterygii</taxon>
        <taxon>Neopterygii</taxon>
        <taxon>Teleostei</taxon>
        <taxon>Neoteleostei</taxon>
        <taxon>Acanthomorphata</taxon>
        <taxon>Eupercaria</taxon>
        <taxon>Tetraodontiformes</taxon>
        <taxon>Tetradontoidea</taxon>
        <taxon>Tetraodontidae</taxon>
        <taxon>Tetraodon</taxon>
    </lineage>
</organism>
<dbReference type="GO" id="GO:0005813">
    <property type="term" value="C:centrosome"/>
    <property type="evidence" value="ECO:0007669"/>
    <property type="project" value="InterPro"/>
</dbReference>
<dbReference type="Pfam" id="PF07686">
    <property type="entry name" value="V-set"/>
    <property type="match status" value="1"/>
</dbReference>
<dbReference type="GO" id="GO:0036064">
    <property type="term" value="C:ciliary basal body"/>
    <property type="evidence" value="ECO:0007669"/>
    <property type="project" value="InterPro"/>
</dbReference>
<gene>
    <name evidence="18" type="ORF">GSTENG00015555001</name>
</gene>
<feature type="domain" description="Ig-like" evidence="17">
    <location>
        <begin position="338"/>
        <end position="440"/>
    </location>
</feature>
<dbReference type="InterPro" id="IPR003599">
    <property type="entry name" value="Ig_sub"/>
</dbReference>
<keyword evidence="10 16" id="KW-1133">Transmembrane helix</keyword>
<sequence length="642" mass="70982">FEKMTFQDPLKRLTARALMTLLACSPAAQSHAAKAGFIDSCVEQLKQSHSQLNLESARPDKALHRKKEESCLKEVKLMVEMLRSALYCSDECKVSLNARLTLALYTLWPWLLLDDPTMEAVLELLCVYTASFTTGCSALCGPCPASGSKASLGSSLMHSVMKLASGVAPDNSGIQKLAFSLLANLALSRDGRGLLQKRPNQGGAKPRLQPAAGACLGLWLKLLVNLSFAEDGQQSILRVSGALELLADLAPHRRPALLVLHNLCFCPANKPHIIANDKAIKVLLCCLDSKVMETCCMGASGLWALLHNNQRARTSLKCPTIRLGIKEAQARFKRVAVPQKSPVTVRLEEGMVLECLCPWQGTFTMASWTKEPNKDPIAIFHPEHGMEFSHHYQDRVEFLRRTPTDGSISLRNVTHQDIGLYHCSIQTYPQGSWKKSLQVEDLVTELVAEQHSNTTLVCDRQRNDTVHKVTLERRLHDNQPWDLIGACRKIEGGPLAQNYSDRGRLSCTDTLGVSLHLTDVQQQDAGLYRCTWSTDGVLQTTITLLKVLPAGGFNLSAYLMYIYCGAGVVGFIVLVILIVLAATHKKRGNRVEYRVKLHSSQRPVSLTLFIISTLAFTLDAFAALPYLLFRSAFNYKSIPLYS</sequence>
<evidence type="ECO:0000256" key="3">
    <source>
        <dbReference type="ARBA" id="ARBA00007810"/>
    </source>
</evidence>
<evidence type="ECO:0000256" key="12">
    <source>
        <dbReference type="ARBA" id="ARBA00023157"/>
    </source>
</evidence>
<keyword evidence="6" id="KW-0732">Signal</keyword>
<comment type="subcellular location">
    <subcellularLocation>
        <location evidence="2">Cell junction</location>
        <location evidence="2">Adherens junction</location>
    </subcellularLocation>
    <subcellularLocation>
        <location evidence="1">Cell membrane</location>
        <topology evidence="1">Single-pass type I membrane protein</topology>
    </subcellularLocation>
</comment>
<dbReference type="GO" id="GO:0032053">
    <property type="term" value="P:ciliary basal body organization"/>
    <property type="evidence" value="ECO:0007669"/>
    <property type="project" value="TreeGrafter"/>
</dbReference>
<dbReference type="FunFam" id="2.60.40.10:FF:000304">
    <property type="entry name" value="Nectin cell adhesion molecule 1"/>
    <property type="match status" value="1"/>
</dbReference>
<dbReference type="GO" id="GO:0007155">
    <property type="term" value="P:cell adhesion"/>
    <property type="evidence" value="ECO:0007669"/>
    <property type="project" value="UniProtKB-KW"/>
</dbReference>
<evidence type="ECO:0000313" key="18">
    <source>
        <dbReference type="EMBL" id="CAF98012.1"/>
    </source>
</evidence>
<dbReference type="KEGG" id="tng:GSTEN00015555G001"/>
<comment type="subunit">
    <text evidence="15">Cis- and trans-homodimer. Can form trans-heterodimers.</text>
</comment>
<dbReference type="InterPro" id="IPR030791">
    <property type="entry name" value="Rotatin"/>
</dbReference>
<dbReference type="Gene3D" id="1.25.10.10">
    <property type="entry name" value="Leucine-rich Repeat Variant"/>
    <property type="match status" value="1"/>
</dbReference>
<evidence type="ECO:0000256" key="4">
    <source>
        <dbReference type="ARBA" id="ARBA00022475"/>
    </source>
</evidence>
<dbReference type="SUPFAM" id="SSF48726">
    <property type="entry name" value="Immunoglobulin"/>
    <property type="match status" value="2"/>
</dbReference>
<keyword evidence="5 16" id="KW-0812">Transmembrane</keyword>
<evidence type="ECO:0000256" key="15">
    <source>
        <dbReference type="ARBA" id="ARBA00062858"/>
    </source>
</evidence>
<dbReference type="EMBL" id="CAAE01014544">
    <property type="protein sequence ID" value="CAF98012.1"/>
    <property type="molecule type" value="Genomic_DNA"/>
</dbReference>
<dbReference type="GO" id="GO:0010457">
    <property type="term" value="P:centriole-centriole cohesion"/>
    <property type="evidence" value="ECO:0007669"/>
    <property type="project" value="TreeGrafter"/>
</dbReference>
<protein>
    <submittedName>
        <fullName evidence="18">(spotted green pufferfish) hypothetical protein</fullName>
    </submittedName>
</protein>
<dbReference type="PANTHER" id="PTHR31691:SF1">
    <property type="entry name" value="ROTATIN"/>
    <property type="match status" value="1"/>
</dbReference>
<evidence type="ECO:0000256" key="5">
    <source>
        <dbReference type="ARBA" id="ARBA00022692"/>
    </source>
</evidence>
<evidence type="ECO:0000256" key="8">
    <source>
        <dbReference type="ARBA" id="ARBA00022889"/>
    </source>
</evidence>
<dbReference type="GO" id="GO:0005912">
    <property type="term" value="C:adherens junction"/>
    <property type="evidence" value="ECO:0007669"/>
    <property type="project" value="UniProtKB-SubCell"/>
</dbReference>
<keyword evidence="4" id="KW-1003">Cell membrane</keyword>
<evidence type="ECO:0000256" key="7">
    <source>
        <dbReference type="ARBA" id="ARBA00022737"/>
    </source>
</evidence>
<keyword evidence="9" id="KW-0965">Cell junction</keyword>
<dbReference type="GO" id="GO:0007099">
    <property type="term" value="P:centriole replication"/>
    <property type="evidence" value="ECO:0007669"/>
    <property type="project" value="TreeGrafter"/>
</dbReference>
<evidence type="ECO:0000256" key="6">
    <source>
        <dbReference type="ARBA" id="ARBA00022729"/>
    </source>
</evidence>
<evidence type="ECO:0000256" key="9">
    <source>
        <dbReference type="ARBA" id="ARBA00022949"/>
    </source>
</evidence>
<proteinExistence type="inferred from homology"/>
<evidence type="ECO:0000256" key="14">
    <source>
        <dbReference type="ARBA" id="ARBA00058274"/>
    </source>
</evidence>
<evidence type="ECO:0000256" key="2">
    <source>
        <dbReference type="ARBA" id="ARBA00004536"/>
    </source>
</evidence>
<feature type="transmembrane region" description="Helical" evidence="16">
    <location>
        <begin position="558"/>
        <end position="583"/>
    </location>
</feature>
<dbReference type="GO" id="GO:0005886">
    <property type="term" value="C:plasma membrane"/>
    <property type="evidence" value="ECO:0007669"/>
    <property type="project" value="UniProtKB-SubCell"/>
</dbReference>
<dbReference type="InterPro" id="IPR013783">
    <property type="entry name" value="Ig-like_fold"/>
</dbReference>
<feature type="transmembrane region" description="Helical" evidence="16">
    <location>
        <begin position="604"/>
        <end position="629"/>
    </location>
</feature>
<comment type="function">
    <text evidence="14">Cell adhesion molecule that promotes cell-cell contacts and plays important roles in the development of the nervous system. Acts by forming homophilic or heterophilic trans-dimers.</text>
</comment>
<dbReference type="PANTHER" id="PTHR31691">
    <property type="entry name" value="ROTATIN"/>
    <property type="match status" value="1"/>
</dbReference>
<dbReference type="SUPFAM" id="SSF48371">
    <property type="entry name" value="ARM repeat"/>
    <property type="match status" value="1"/>
</dbReference>
<dbReference type="PROSITE" id="PS50835">
    <property type="entry name" value="IG_LIKE"/>
    <property type="match status" value="1"/>
</dbReference>
<keyword evidence="13" id="KW-0325">Glycoprotein</keyword>
<keyword evidence="7" id="KW-0677">Repeat</keyword>
<evidence type="ECO:0000256" key="13">
    <source>
        <dbReference type="ARBA" id="ARBA00023180"/>
    </source>
</evidence>
<dbReference type="InterPro" id="IPR013106">
    <property type="entry name" value="Ig_V-set"/>
</dbReference>
<reference evidence="18" key="2">
    <citation type="submission" date="2004-02" db="EMBL/GenBank/DDBJ databases">
        <authorList>
            <consortium name="Genoscope"/>
            <consortium name="Whitehead Institute Centre for Genome Research"/>
        </authorList>
    </citation>
    <scope>NUCLEOTIDE SEQUENCE</scope>
</reference>
<evidence type="ECO:0000259" key="17">
    <source>
        <dbReference type="PROSITE" id="PS50835"/>
    </source>
</evidence>
<dbReference type="InterPro" id="IPR036179">
    <property type="entry name" value="Ig-like_dom_sf"/>
</dbReference>